<protein>
    <submittedName>
        <fullName evidence="3">Uncharacterized protein</fullName>
    </submittedName>
</protein>
<dbReference type="OrthoDB" id="7873991at2"/>
<evidence type="ECO:0000256" key="2">
    <source>
        <dbReference type="SAM" id="SignalP"/>
    </source>
</evidence>
<dbReference type="RefSeq" id="WP_111361128.1">
    <property type="nucleotide sequence ID" value="NZ_MEHT01000044.1"/>
</dbReference>
<accession>A0A2W7QJF1</accession>
<dbReference type="Proteomes" id="UP000249364">
    <property type="component" value="Unassembled WGS sequence"/>
</dbReference>
<comment type="caution">
    <text evidence="3">The sequence shown here is derived from an EMBL/GenBank/DDBJ whole genome shotgun (WGS) entry which is preliminary data.</text>
</comment>
<dbReference type="AlphaFoldDB" id="A0A2W7QJF1"/>
<name>A0A2W7QJF1_9RHOB</name>
<feature type="chain" id="PRO_5015882167" evidence="2">
    <location>
        <begin position="25"/>
        <end position="104"/>
    </location>
</feature>
<dbReference type="EMBL" id="QKZQ01000002">
    <property type="protein sequence ID" value="PZX47436.1"/>
    <property type="molecule type" value="Genomic_DNA"/>
</dbReference>
<feature type="signal peptide" evidence="2">
    <location>
        <begin position="1"/>
        <end position="24"/>
    </location>
</feature>
<keyword evidence="2" id="KW-0732">Signal</keyword>
<evidence type="ECO:0000256" key="1">
    <source>
        <dbReference type="SAM" id="MobiDB-lite"/>
    </source>
</evidence>
<proteinExistence type="predicted"/>
<sequence>MFQNLPFQPLRARRIAWLAPFVLAACFAPSDLPPRQAAMQGETPHLLPLSAILGQVDDGPNTARLTAAPDARVAALQARAARLRGPVIAPDQRQRMQGSGARLR</sequence>
<evidence type="ECO:0000313" key="4">
    <source>
        <dbReference type="Proteomes" id="UP000249364"/>
    </source>
</evidence>
<keyword evidence="4" id="KW-1185">Reference proteome</keyword>
<feature type="region of interest" description="Disordered" evidence="1">
    <location>
        <begin position="85"/>
        <end position="104"/>
    </location>
</feature>
<gene>
    <name evidence="3" type="ORF">LY56_00734</name>
</gene>
<organism evidence="3 4">
    <name type="scientific">Roseinatronobacter thiooxidans</name>
    <dbReference type="NCBI Taxonomy" id="121821"/>
    <lineage>
        <taxon>Bacteria</taxon>
        <taxon>Pseudomonadati</taxon>
        <taxon>Pseudomonadota</taxon>
        <taxon>Alphaproteobacteria</taxon>
        <taxon>Rhodobacterales</taxon>
        <taxon>Paracoccaceae</taxon>
        <taxon>Roseinatronobacter</taxon>
    </lineage>
</organism>
<reference evidence="3 4" key="1">
    <citation type="submission" date="2018-06" db="EMBL/GenBank/DDBJ databases">
        <title>Genomic Encyclopedia of Archaeal and Bacterial Type Strains, Phase II (KMG-II): from individual species to whole genera.</title>
        <authorList>
            <person name="Goeker M."/>
        </authorList>
    </citation>
    <scope>NUCLEOTIDE SEQUENCE [LARGE SCALE GENOMIC DNA]</scope>
    <source>
        <strain evidence="3 4">DSM 13087</strain>
    </source>
</reference>
<evidence type="ECO:0000313" key="3">
    <source>
        <dbReference type="EMBL" id="PZX47436.1"/>
    </source>
</evidence>